<dbReference type="SMART" id="SM00173">
    <property type="entry name" value="RAS"/>
    <property type="match status" value="1"/>
</dbReference>
<dbReference type="PROSITE" id="PS51421">
    <property type="entry name" value="RAS"/>
    <property type="match status" value="1"/>
</dbReference>
<evidence type="ECO:0000256" key="2">
    <source>
        <dbReference type="ARBA" id="ARBA00023134"/>
    </source>
</evidence>
<dbReference type="PANTHER" id="PTHR24070">
    <property type="entry name" value="RAS, DI-RAS, AND RHEB FAMILY MEMBERS OF SMALL GTPASE SUPERFAMILY"/>
    <property type="match status" value="1"/>
</dbReference>
<dbReference type="AlphaFoldDB" id="A0A7S4KTI1"/>
<dbReference type="InterPro" id="IPR005225">
    <property type="entry name" value="Small_GTP-bd"/>
</dbReference>
<evidence type="ECO:0008006" key="4">
    <source>
        <dbReference type="Google" id="ProtNLM"/>
    </source>
</evidence>
<dbReference type="InterPro" id="IPR020849">
    <property type="entry name" value="Small_GTPase_Ras-type"/>
</dbReference>
<dbReference type="SMART" id="SM00174">
    <property type="entry name" value="RHO"/>
    <property type="match status" value="1"/>
</dbReference>
<dbReference type="GO" id="GO:0005525">
    <property type="term" value="F:GTP binding"/>
    <property type="evidence" value="ECO:0007669"/>
    <property type="project" value="UniProtKB-KW"/>
</dbReference>
<organism evidence="3">
    <name type="scientific">Paramoeba aestuarina</name>
    <dbReference type="NCBI Taxonomy" id="180227"/>
    <lineage>
        <taxon>Eukaryota</taxon>
        <taxon>Amoebozoa</taxon>
        <taxon>Discosea</taxon>
        <taxon>Flabellinia</taxon>
        <taxon>Dactylopodida</taxon>
        <taxon>Paramoebidae</taxon>
        <taxon>Paramoeba</taxon>
    </lineage>
</organism>
<dbReference type="NCBIfam" id="TIGR00231">
    <property type="entry name" value="small_GTP"/>
    <property type="match status" value="1"/>
</dbReference>
<dbReference type="EMBL" id="HBKR01016618">
    <property type="protein sequence ID" value="CAE2304710.1"/>
    <property type="molecule type" value="Transcribed_RNA"/>
</dbReference>
<dbReference type="Gene3D" id="3.40.50.300">
    <property type="entry name" value="P-loop containing nucleotide triphosphate hydrolases"/>
    <property type="match status" value="1"/>
</dbReference>
<evidence type="ECO:0000313" key="3">
    <source>
        <dbReference type="EMBL" id="CAE2304710.1"/>
    </source>
</evidence>
<proteinExistence type="predicted"/>
<evidence type="ECO:0000256" key="1">
    <source>
        <dbReference type="ARBA" id="ARBA00022741"/>
    </source>
</evidence>
<dbReference type="PRINTS" id="PR00449">
    <property type="entry name" value="RASTRNSFRMNG"/>
</dbReference>
<dbReference type="InterPro" id="IPR027417">
    <property type="entry name" value="P-loop_NTPase"/>
</dbReference>
<sequence>MSYYKITVLGAPGVGKSCLTIQLVQNHFVEEYDPTIHDTYRKKVCIDDECCMIEICDTAFDTDIAFQALRDQFIRDADAFLLVYSITSRSTLDEIEGISYNLSRVKDMEQSSLAIDCYCYCYCYSLRL</sequence>
<accession>A0A7S4KTI1</accession>
<dbReference type="SMART" id="SM00175">
    <property type="entry name" value="RAB"/>
    <property type="match status" value="1"/>
</dbReference>
<keyword evidence="2" id="KW-0342">GTP-binding</keyword>
<keyword evidence="1" id="KW-0547">Nucleotide-binding</keyword>
<gene>
    <name evidence="3" type="ORF">NAES01612_LOCUS10987</name>
</gene>
<name>A0A7S4KTI1_9EUKA</name>
<dbReference type="PROSITE" id="PS51419">
    <property type="entry name" value="RAB"/>
    <property type="match status" value="1"/>
</dbReference>
<dbReference type="SUPFAM" id="SSF52540">
    <property type="entry name" value="P-loop containing nucleoside triphosphate hydrolases"/>
    <property type="match status" value="1"/>
</dbReference>
<reference evidence="3" key="1">
    <citation type="submission" date="2021-01" db="EMBL/GenBank/DDBJ databases">
        <authorList>
            <person name="Corre E."/>
            <person name="Pelletier E."/>
            <person name="Niang G."/>
            <person name="Scheremetjew M."/>
            <person name="Finn R."/>
            <person name="Kale V."/>
            <person name="Holt S."/>
            <person name="Cochrane G."/>
            <person name="Meng A."/>
            <person name="Brown T."/>
            <person name="Cohen L."/>
        </authorList>
    </citation>
    <scope>NUCLEOTIDE SEQUENCE</scope>
    <source>
        <strain evidence="3">SoJaBio B1-5/56/2</strain>
    </source>
</reference>
<dbReference type="GO" id="GO:0003924">
    <property type="term" value="F:GTPase activity"/>
    <property type="evidence" value="ECO:0007669"/>
    <property type="project" value="InterPro"/>
</dbReference>
<protein>
    <recommendedName>
        <fullName evidence="4">Small monomeric GTPase</fullName>
    </recommendedName>
</protein>
<dbReference type="GO" id="GO:0016020">
    <property type="term" value="C:membrane"/>
    <property type="evidence" value="ECO:0007669"/>
    <property type="project" value="InterPro"/>
</dbReference>
<dbReference type="InterPro" id="IPR001806">
    <property type="entry name" value="Small_GTPase"/>
</dbReference>
<dbReference type="GO" id="GO:0007165">
    <property type="term" value="P:signal transduction"/>
    <property type="evidence" value="ECO:0007669"/>
    <property type="project" value="InterPro"/>
</dbReference>
<dbReference type="Pfam" id="PF00071">
    <property type="entry name" value="Ras"/>
    <property type="match status" value="1"/>
</dbReference>